<dbReference type="InterPro" id="IPR029058">
    <property type="entry name" value="AB_hydrolase_fold"/>
</dbReference>
<comment type="caution">
    <text evidence="3">The sequence shown here is derived from an EMBL/GenBank/DDBJ whole genome shotgun (WGS) entry which is preliminary data.</text>
</comment>
<evidence type="ECO:0000259" key="2">
    <source>
        <dbReference type="Pfam" id="PF01738"/>
    </source>
</evidence>
<name>A0A819H613_9BILA</name>
<dbReference type="EMBL" id="CAJOAX010004219">
    <property type="protein sequence ID" value="CAF3895653.1"/>
    <property type="molecule type" value="Genomic_DNA"/>
</dbReference>
<evidence type="ECO:0008006" key="5">
    <source>
        <dbReference type="Google" id="ProtNLM"/>
    </source>
</evidence>
<dbReference type="GO" id="GO:0005507">
    <property type="term" value="F:copper ion binding"/>
    <property type="evidence" value="ECO:0007669"/>
    <property type="project" value="InterPro"/>
</dbReference>
<dbReference type="InterPro" id="IPR000945">
    <property type="entry name" value="DBH-like"/>
</dbReference>
<dbReference type="Pfam" id="PF01738">
    <property type="entry name" value="DLH"/>
    <property type="match status" value="1"/>
</dbReference>
<dbReference type="PANTHER" id="PTHR10157">
    <property type="entry name" value="DOPAMINE BETA HYDROXYLASE RELATED"/>
    <property type="match status" value="1"/>
</dbReference>
<proteinExistence type="predicted"/>
<dbReference type="PANTHER" id="PTHR10157:SF23">
    <property type="entry name" value="MOXD1 HOMOLOG 1"/>
    <property type="match status" value="1"/>
</dbReference>
<organism evidence="3 4">
    <name type="scientific">Rotaria sordida</name>
    <dbReference type="NCBI Taxonomy" id="392033"/>
    <lineage>
        <taxon>Eukaryota</taxon>
        <taxon>Metazoa</taxon>
        <taxon>Spiralia</taxon>
        <taxon>Gnathifera</taxon>
        <taxon>Rotifera</taxon>
        <taxon>Eurotatoria</taxon>
        <taxon>Bdelloidea</taxon>
        <taxon>Philodinida</taxon>
        <taxon>Philodinidae</taxon>
        <taxon>Rotaria</taxon>
    </lineage>
</organism>
<dbReference type="SUPFAM" id="SSF49742">
    <property type="entry name" value="PHM/PNGase F"/>
    <property type="match status" value="1"/>
</dbReference>
<dbReference type="Gene3D" id="2.60.120.310">
    <property type="entry name" value="Copper type II, ascorbate-dependent monooxygenase, N-terminal domain"/>
    <property type="match status" value="1"/>
</dbReference>
<gene>
    <name evidence="3" type="ORF">OTI717_LOCUS23509</name>
</gene>
<evidence type="ECO:0000313" key="3">
    <source>
        <dbReference type="EMBL" id="CAF3895653.1"/>
    </source>
</evidence>
<dbReference type="GO" id="GO:0016787">
    <property type="term" value="F:hydrolase activity"/>
    <property type="evidence" value="ECO:0007669"/>
    <property type="project" value="InterPro"/>
</dbReference>
<dbReference type="InterPro" id="IPR002925">
    <property type="entry name" value="Dienelactn_hydro"/>
</dbReference>
<reference evidence="3" key="1">
    <citation type="submission" date="2021-02" db="EMBL/GenBank/DDBJ databases">
        <authorList>
            <person name="Nowell W R."/>
        </authorList>
    </citation>
    <scope>NUCLEOTIDE SEQUENCE</scope>
</reference>
<dbReference type="GO" id="GO:0004500">
    <property type="term" value="F:dopamine beta-monooxygenase activity"/>
    <property type="evidence" value="ECO:0007669"/>
    <property type="project" value="InterPro"/>
</dbReference>
<dbReference type="InterPro" id="IPR036939">
    <property type="entry name" value="Cu2_ascorb_mOase_N_sf"/>
</dbReference>
<accession>A0A819H613</accession>
<dbReference type="SUPFAM" id="SSF53474">
    <property type="entry name" value="alpha/beta-Hydrolases"/>
    <property type="match status" value="1"/>
</dbReference>
<dbReference type="InterPro" id="IPR000323">
    <property type="entry name" value="Cu2_ascorb_mOase_N"/>
</dbReference>
<evidence type="ECO:0000259" key="1">
    <source>
        <dbReference type="Pfam" id="PF01082"/>
    </source>
</evidence>
<dbReference type="AlphaFoldDB" id="A0A819H613"/>
<dbReference type="Pfam" id="PF01082">
    <property type="entry name" value="Cu2_monooxygen"/>
    <property type="match status" value="1"/>
</dbReference>
<feature type="domain" description="Copper type II ascorbate-dependent monooxygenase N-terminal" evidence="1">
    <location>
        <begin position="2"/>
        <end position="92"/>
    </location>
</feature>
<dbReference type="Proteomes" id="UP000663823">
    <property type="component" value="Unassembled WGS sequence"/>
</dbReference>
<feature type="domain" description="Dienelactone hydrolase" evidence="2">
    <location>
        <begin position="155"/>
        <end position="323"/>
    </location>
</feature>
<sequence>MIIDSANQDLVHHLLIYECDPTAQFDDNNLPDDLCNEIYLQTAPCAYNGAIIWDVGGNDIVAFPEEAGYPIGGDFLIKYYMVQIHYNNPNQLSNRTDSSGIRFYIGKELRQHDLGYLTLGTTSTPHALAIPPKMERFIIDSYCPATATMGTKATVLVPDLFNGDSMNPNEPNLFDKLPAWLQKHPPTDACTVADKIISSIKRHYDSIQVVGFCYGGKIVIHLITHPELSSSVKAAVVAHPSFLVKEEANQIKHPILFQCAETDERFIPDIREHFEKELTRTGLGKFIDYPGTIHGFVVRPDGTPQVEKQKNKAITDAIEYLNKNF</sequence>
<dbReference type="InterPro" id="IPR008977">
    <property type="entry name" value="PHM/PNGase_F_dom_sf"/>
</dbReference>
<dbReference type="Gene3D" id="3.40.50.1820">
    <property type="entry name" value="alpha/beta hydrolase"/>
    <property type="match status" value="1"/>
</dbReference>
<evidence type="ECO:0000313" key="4">
    <source>
        <dbReference type="Proteomes" id="UP000663823"/>
    </source>
</evidence>
<protein>
    <recommendedName>
        <fullName evidence="5">Dienelactone hydrolase domain-containing protein</fullName>
    </recommendedName>
</protein>